<proteinExistence type="predicted"/>
<dbReference type="EMBL" id="SHBI01000001">
    <property type="protein sequence ID" value="RZO23204.1"/>
    <property type="molecule type" value="Genomic_DNA"/>
</dbReference>
<accession>A0A520MPQ1</accession>
<dbReference type="Proteomes" id="UP000315782">
    <property type="component" value="Unassembled WGS sequence"/>
</dbReference>
<reference evidence="1 2" key="1">
    <citation type="submission" date="2019-02" db="EMBL/GenBank/DDBJ databases">
        <title>Prokaryotic population dynamics and viral predation in marine succession experiment using metagenomics: the confinement effect.</title>
        <authorList>
            <person name="Haro-Moreno J.M."/>
            <person name="Rodriguez-Valera F."/>
            <person name="Lopez-Perez M."/>
        </authorList>
    </citation>
    <scope>NUCLEOTIDE SEQUENCE [LARGE SCALE GENOMIC DNA]</scope>
    <source>
        <strain evidence="1">MED-G163</strain>
    </source>
</reference>
<evidence type="ECO:0000313" key="1">
    <source>
        <dbReference type="EMBL" id="RZO23204.1"/>
    </source>
</evidence>
<organism evidence="1 2">
    <name type="scientific">SAR86 cluster bacterium</name>
    <dbReference type="NCBI Taxonomy" id="2030880"/>
    <lineage>
        <taxon>Bacteria</taxon>
        <taxon>Pseudomonadati</taxon>
        <taxon>Pseudomonadota</taxon>
        <taxon>Gammaproteobacteria</taxon>
        <taxon>SAR86 cluster</taxon>
    </lineage>
</organism>
<protein>
    <recommendedName>
        <fullName evidence="3">Lipoprotein</fullName>
    </recommendedName>
</protein>
<dbReference type="AlphaFoldDB" id="A0A520MPQ1"/>
<evidence type="ECO:0000313" key="2">
    <source>
        <dbReference type="Proteomes" id="UP000315782"/>
    </source>
</evidence>
<sequence>MLRTIFALSILFLISCQPPAEKNRYTAPKDIDPIQNYLIKEIEFDELWDKTLIEIGNTYKLSSKNKTSGEMSFVFTSKKVSDFIDCGMMNNEIYVDYIERIFESKLDGKIDLKLRSKDKYATEVDLVTEFRFISKETGTRWTFQTNKPKSILVGNPAYGADPYRDCQSKHFLEASILNQIATLK</sequence>
<comment type="caution">
    <text evidence="1">The sequence shown here is derived from an EMBL/GenBank/DDBJ whole genome shotgun (WGS) entry which is preliminary data.</text>
</comment>
<gene>
    <name evidence="1" type="ORF">EVA96_00095</name>
</gene>
<name>A0A520MPQ1_9GAMM</name>
<evidence type="ECO:0008006" key="3">
    <source>
        <dbReference type="Google" id="ProtNLM"/>
    </source>
</evidence>
<dbReference type="PROSITE" id="PS51257">
    <property type="entry name" value="PROKAR_LIPOPROTEIN"/>
    <property type="match status" value="1"/>
</dbReference>